<dbReference type="GeneID" id="11495490"/>
<evidence type="ECO:0000256" key="4">
    <source>
        <dbReference type="ARBA" id="ARBA00022475"/>
    </source>
</evidence>
<evidence type="ECO:0000256" key="13">
    <source>
        <dbReference type="SAM" id="SignalP"/>
    </source>
</evidence>
<evidence type="ECO:0000256" key="1">
    <source>
        <dbReference type="ARBA" id="ARBA00004191"/>
    </source>
</evidence>
<dbReference type="OrthoDB" id="536881at2759"/>
<dbReference type="RefSeq" id="XP_003668155.1">
    <property type="nucleotide sequence ID" value="XM_003668107.1"/>
</dbReference>
<dbReference type="GO" id="GO:0031505">
    <property type="term" value="P:fungal-type cell wall organization"/>
    <property type="evidence" value="ECO:0007669"/>
    <property type="project" value="TreeGrafter"/>
</dbReference>
<dbReference type="Proteomes" id="UP000000689">
    <property type="component" value="Chromosome 1"/>
</dbReference>
<comment type="similarity">
    <text evidence="3">Belongs to the SPS2 family.</text>
</comment>
<evidence type="ECO:0000313" key="15">
    <source>
        <dbReference type="Proteomes" id="UP000000689"/>
    </source>
</evidence>
<dbReference type="KEGG" id="ndi:NDAI_0A07580"/>
<keyword evidence="11" id="KW-0449">Lipoprotein</keyword>
<keyword evidence="15" id="KW-1185">Reference proteome</keyword>
<dbReference type="AlphaFoldDB" id="G0W524"/>
<dbReference type="Gene3D" id="3.80.20.20">
    <property type="entry name" value="Receptor L-domain"/>
    <property type="match status" value="1"/>
</dbReference>
<feature type="signal peptide" evidence="13">
    <location>
        <begin position="1"/>
        <end position="19"/>
    </location>
</feature>
<dbReference type="PANTHER" id="PTHR31018:SF3">
    <property type="entry name" value="RECEPTOR PROTEIN-TYROSINE KINASE"/>
    <property type="match status" value="1"/>
</dbReference>
<evidence type="ECO:0000256" key="2">
    <source>
        <dbReference type="ARBA" id="ARBA00004609"/>
    </source>
</evidence>
<evidence type="ECO:0000256" key="5">
    <source>
        <dbReference type="ARBA" id="ARBA00022512"/>
    </source>
</evidence>
<evidence type="ECO:0008006" key="16">
    <source>
        <dbReference type="Google" id="ProtNLM"/>
    </source>
</evidence>
<keyword evidence="7" id="KW-0336">GPI-anchor</keyword>
<evidence type="ECO:0000256" key="11">
    <source>
        <dbReference type="ARBA" id="ARBA00023288"/>
    </source>
</evidence>
<dbReference type="GO" id="GO:0009986">
    <property type="term" value="C:cell surface"/>
    <property type="evidence" value="ECO:0007669"/>
    <property type="project" value="TreeGrafter"/>
</dbReference>
<dbReference type="PANTHER" id="PTHR31018">
    <property type="entry name" value="SPORULATION-SPECIFIC PROTEIN-RELATED"/>
    <property type="match status" value="1"/>
</dbReference>
<dbReference type="InterPro" id="IPR036941">
    <property type="entry name" value="Rcpt_L-dom_sf"/>
</dbReference>
<dbReference type="InterPro" id="IPR051648">
    <property type="entry name" value="CWI-Assembly_Regulator"/>
</dbReference>
<keyword evidence="5" id="KW-0134">Cell wall</keyword>
<evidence type="ECO:0000256" key="9">
    <source>
        <dbReference type="ARBA" id="ARBA00023136"/>
    </source>
</evidence>
<gene>
    <name evidence="14" type="primary">NDAI0A07580</name>
    <name evidence="14" type="ordered locus">NDAI_0A07580</name>
</gene>
<dbReference type="GO" id="GO:0098552">
    <property type="term" value="C:side of membrane"/>
    <property type="evidence" value="ECO:0007669"/>
    <property type="project" value="UniProtKB-KW"/>
</dbReference>
<proteinExistence type="inferred from homology"/>
<dbReference type="eggNOG" id="ENOG502QUZC">
    <property type="taxonomic scope" value="Eukaryota"/>
</dbReference>
<feature type="region of interest" description="Disordered" evidence="12">
    <location>
        <begin position="353"/>
        <end position="395"/>
    </location>
</feature>
<organism evidence="14 15">
    <name type="scientific">Naumovozyma dairenensis (strain ATCC 10597 / BCRC 20456 / CBS 421 / NBRC 0211 / NRRL Y-12639)</name>
    <name type="common">Saccharomyces dairenensis</name>
    <dbReference type="NCBI Taxonomy" id="1071378"/>
    <lineage>
        <taxon>Eukaryota</taxon>
        <taxon>Fungi</taxon>
        <taxon>Dikarya</taxon>
        <taxon>Ascomycota</taxon>
        <taxon>Saccharomycotina</taxon>
        <taxon>Saccharomycetes</taxon>
        <taxon>Saccharomycetales</taxon>
        <taxon>Saccharomycetaceae</taxon>
        <taxon>Naumovozyma</taxon>
    </lineage>
</organism>
<dbReference type="FunFam" id="3.80.20.20:FF:000016">
    <property type="entry name" value="Cell wall protein ECM33"/>
    <property type="match status" value="1"/>
</dbReference>
<accession>G0W524</accession>
<keyword evidence="10" id="KW-0325">Glycoprotein</keyword>
<evidence type="ECO:0000313" key="14">
    <source>
        <dbReference type="EMBL" id="CCD22912.1"/>
    </source>
</evidence>
<keyword evidence="8 13" id="KW-0732">Signal</keyword>
<keyword evidence="4" id="KW-1003">Cell membrane</keyword>
<feature type="compositionally biased region" description="Low complexity" evidence="12">
    <location>
        <begin position="355"/>
        <end position="395"/>
    </location>
</feature>
<evidence type="ECO:0000256" key="10">
    <source>
        <dbReference type="ARBA" id="ARBA00023180"/>
    </source>
</evidence>
<dbReference type="SUPFAM" id="SSF52058">
    <property type="entry name" value="L domain-like"/>
    <property type="match status" value="3"/>
</dbReference>
<evidence type="ECO:0000256" key="6">
    <source>
        <dbReference type="ARBA" id="ARBA00022525"/>
    </source>
</evidence>
<evidence type="ECO:0000256" key="12">
    <source>
        <dbReference type="SAM" id="MobiDB-lite"/>
    </source>
</evidence>
<keyword evidence="6" id="KW-0964">Secreted</keyword>
<dbReference type="STRING" id="1071378.G0W524"/>
<sequence>MQYKLAFAGASLMAASAMAANSTAVPSSCSIGSKATATAQADLDRYAGCETLVGNLTITGELGSAAIANVKELDGSLTINNATSLGAFSADSIQKITGALTLEGLTILDSASFGSLAQVGSITLQTLPAITTFSSNLQNADDILISDTTLESVDGFSTLKKCSVININNNRYLTSFESALESISDSLQFSFNGDEANVTFDKLVWANNITLRDVQKASFAKLQKVNASLGFINNSIESIDLSKLTTVGQTFSVVSNDELTTLKCSNLTSVGGGLVVANNTDLKIINGLKNLATVGGAIVVTGNFTALDLSSLKSVRGGGDFETKSGNFSCSALKKLQSKGVIQGDSFVCKNGAVSSSSSKASSKISSSKNSKATSTSSESSSSSTATSSTNGTSSSNAAIAQYVPATSFMGAVAAVFVALL</sequence>
<reference evidence="14 15" key="1">
    <citation type="journal article" date="2011" name="Proc. Natl. Acad. Sci. U.S.A.">
        <title>Evolutionary erosion of yeast sex chromosomes by mating-type switching accidents.</title>
        <authorList>
            <person name="Gordon J.L."/>
            <person name="Armisen D."/>
            <person name="Proux-Wera E."/>
            <person name="Oheigeartaigh S.S."/>
            <person name="Byrne K.P."/>
            <person name="Wolfe K.H."/>
        </authorList>
    </citation>
    <scope>NUCLEOTIDE SEQUENCE [LARGE SCALE GENOMIC DNA]</scope>
    <source>
        <strain evidence="15">ATCC 10597 / BCRC 20456 / CBS 421 / NBRC 0211 / NRRL Y-12639</strain>
    </source>
</reference>
<feature type="chain" id="PRO_5003411279" description="Receptor L-domain domain-containing protein" evidence="13">
    <location>
        <begin position="20"/>
        <end position="421"/>
    </location>
</feature>
<dbReference type="EMBL" id="HE580267">
    <property type="protein sequence ID" value="CCD22912.1"/>
    <property type="molecule type" value="Genomic_DNA"/>
</dbReference>
<dbReference type="GO" id="GO:0009277">
    <property type="term" value="C:fungal-type cell wall"/>
    <property type="evidence" value="ECO:0007669"/>
    <property type="project" value="TreeGrafter"/>
</dbReference>
<dbReference type="OMA" id="DKFQCED"/>
<protein>
    <recommendedName>
        <fullName evidence="16">Receptor L-domain domain-containing protein</fullName>
    </recommendedName>
</protein>
<name>G0W524_NAUDC</name>
<evidence type="ECO:0000256" key="3">
    <source>
        <dbReference type="ARBA" id="ARBA00005798"/>
    </source>
</evidence>
<evidence type="ECO:0000256" key="7">
    <source>
        <dbReference type="ARBA" id="ARBA00022622"/>
    </source>
</evidence>
<keyword evidence="9" id="KW-0472">Membrane</keyword>
<evidence type="ECO:0000256" key="8">
    <source>
        <dbReference type="ARBA" id="ARBA00022729"/>
    </source>
</evidence>
<dbReference type="GO" id="GO:0005886">
    <property type="term" value="C:plasma membrane"/>
    <property type="evidence" value="ECO:0007669"/>
    <property type="project" value="UniProtKB-SubCell"/>
</dbReference>
<dbReference type="HOGENOM" id="CLU_035846_0_0_1"/>
<comment type="subcellular location">
    <subcellularLocation>
        <location evidence="2">Cell membrane</location>
        <topology evidence="2">Lipid-anchor</topology>
        <topology evidence="2">GPI-anchor</topology>
    </subcellularLocation>
    <subcellularLocation>
        <location evidence="1">Secreted</location>
        <location evidence="1">Cell wall</location>
    </subcellularLocation>
</comment>